<evidence type="ECO:0000313" key="8">
    <source>
        <dbReference type="EMBL" id="VTJ61955.1"/>
    </source>
</evidence>
<evidence type="ECO:0000256" key="3">
    <source>
        <dbReference type="ARBA" id="ARBA00022475"/>
    </source>
</evidence>
<keyword evidence="4" id="KW-0297">G-protein coupled receptor</keyword>
<reference evidence="8" key="1">
    <citation type="submission" date="2019-04" db="EMBL/GenBank/DDBJ databases">
        <authorList>
            <person name="Alioto T."/>
            <person name="Alioto T."/>
        </authorList>
    </citation>
    <scope>NUCLEOTIDE SEQUENCE [LARGE SCALE GENOMIC DNA]</scope>
</reference>
<protein>
    <recommendedName>
        <fullName evidence="10">G-protein coupled receptors family 3 profile domain-containing protein</fullName>
    </recommendedName>
</protein>
<name>A0A5E4AXP7_MARMO</name>
<evidence type="ECO:0008006" key="10">
    <source>
        <dbReference type="Google" id="ProtNLM"/>
    </source>
</evidence>
<evidence type="ECO:0000256" key="5">
    <source>
        <dbReference type="ARBA" id="ARBA00023170"/>
    </source>
</evidence>
<keyword evidence="5" id="KW-0675">Receptor</keyword>
<sequence>VLKVFLSRTAQRIPYMTGGRVMKMLAVILLVVFWFLIGWTSSVCQNLERQISLIGQGQTSDHLIFNMCLIDRWDYMTAV</sequence>
<evidence type="ECO:0000256" key="6">
    <source>
        <dbReference type="ARBA" id="ARBA00023180"/>
    </source>
</evidence>
<evidence type="ECO:0000256" key="1">
    <source>
        <dbReference type="ARBA" id="ARBA00004651"/>
    </source>
</evidence>
<gene>
    <name evidence="8" type="ORF">MONAX_5E005651</name>
</gene>
<accession>A0A5E4AXP7</accession>
<keyword evidence="6" id="KW-0325">Glycoprotein</keyword>
<comment type="caution">
    <text evidence="8">The sequence shown here is derived from an EMBL/GenBank/DDBJ whole genome shotgun (WGS) entry which is preliminary data.</text>
</comment>
<dbReference type="EMBL" id="CABDUW010000185">
    <property type="protein sequence ID" value="VTJ61955.1"/>
    <property type="molecule type" value="Genomic_DNA"/>
</dbReference>
<evidence type="ECO:0000256" key="7">
    <source>
        <dbReference type="ARBA" id="ARBA00023224"/>
    </source>
</evidence>
<dbReference type="InterPro" id="IPR043458">
    <property type="entry name" value="GPR158/179"/>
</dbReference>
<comment type="similarity">
    <text evidence="2">Belongs to the G-protein coupled receptor 3 family.</text>
</comment>
<dbReference type="AlphaFoldDB" id="A0A5E4AXP7"/>
<keyword evidence="7" id="KW-0807">Transducer</keyword>
<keyword evidence="3" id="KW-0472">Membrane</keyword>
<evidence type="ECO:0000256" key="4">
    <source>
        <dbReference type="ARBA" id="ARBA00023040"/>
    </source>
</evidence>
<comment type="subcellular location">
    <subcellularLocation>
        <location evidence="1">Cell membrane</location>
        <topology evidence="1">Multi-pass membrane protein</topology>
    </subcellularLocation>
</comment>
<dbReference type="PANTHER" id="PTHR32546">
    <property type="entry name" value="G-PROTEIN COUPLED RECEPTOR 158-RELATED"/>
    <property type="match status" value="1"/>
</dbReference>
<dbReference type="GO" id="GO:0004930">
    <property type="term" value="F:G protein-coupled receptor activity"/>
    <property type="evidence" value="ECO:0007669"/>
    <property type="project" value="UniProtKB-KW"/>
</dbReference>
<dbReference type="PANTHER" id="PTHR32546:SF11">
    <property type="entry name" value="G-PROTEIN COUPLED RECEPTOR 158-RELATED"/>
    <property type="match status" value="1"/>
</dbReference>
<dbReference type="GO" id="GO:0005886">
    <property type="term" value="C:plasma membrane"/>
    <property type="evidence" value="ECO:0007669"/>
    <property type="project" value="UniProtKB-SubCell"/>
</dbReference>
<proteinExistence type="inferred from homology"/>
<organism evidence="8 9">
    <name type="scientific">Marmota monax</name>
    <name type="common">Woodchuck</name>
    <dbReference type="NCBI Taxonomy" id="9995"/>
    <lineage>
        <taxon>Eukaryota</taxon>
        <taxon>Metazoa</taxon>
        <taxon>Chordata</taxon>
        <taxon>Craniata</taxon>
        <taxon>Vertebrata</taxon>
        <taxon>Euteleostomi</taxon>
        <taxon>Mammalia</taxon>
        <taxon>Eutheria</taxon>
        <taxon>Euarchontoglires</taxon>
        <taxon>Glires</taxon>
        <taxon>Rodentia</taxon>
        <taxon>Sciuromorpha</taxon>
        <taxon>Sciuridae</taxon>
        <taxon>Xerinae</taxon>
        <taxon>Marmotini</taxon>
        <taxon>Marmota</taxon>
    </lineage>
</organism>
<feature type="non-terminal residue" evidence="8">
    <location>
        <position position="79"/>
    </location>
</feature>
<evidence type="ECO:0000313" key="9">
    <source>
        <dbReference type="Proteomes" id="UP000335636"/>
    </source>
</evidence>
<evidence type="ECO:0000256" key="2">
    <source>
        <dbReference type="ARBA" id="ARBA00007242"/>
    </source>
</evidence>
<keyword evidence="9" id="KW-1185">Reference proteome</keyword>
<feature type="non-terminal residue" evidence="8">
    <location>
        <position position="1"/>
    </location>
</feature>
<dbReference type="Proteomes" id="UP000335636">
    <property type="component" value="Unassembled WGS sequence"/>
</dbReference>
<keyword evidence="3" id="KW-1003">Cell membrane</keyword>